<evidence type="ECO:0000313" key="4">
    <source>
        <dbReference type="Proteomes" id="UP001196565"/>
    </source>
</evidence>
<organism evidence="3 4">
    <name type="scientific">Roseomonas alba</name>
    <dbReference type="NCBI Taxonomy" id="2846776"/>
    <lineage>
        <taxon>Bacteria</taxon>
        <taxon>Pseudomonadati</taxon>
        <taxon>Pseudomonadota</taxon>
        <taxon>Alphaproteobacteria</taxon>
        <taxon>Acetobacterales</taxon>
        <taxon>Roseomonadaceae</taxon>
        <taxon>Roseomonas</taxon>
    </lineage>
</organism>
<evidence type="ECO:0000259" key="1">
    <source>
        <dbReference type="Pfam" id="PF00534"/>
    </source>
</evidence>
<protein>
    <submittedName>
        <fullName evidence="3">Glycosyltransferase family 4 protein</fullName>
    </submittedName>
</protein>
<dbReference type="Pfam" id="PF13579">
    <property type="entry name" value="Glyco_trans_4_4"/>
    <property type="match status" value="1"/>
</dbReference>
<dbReference type="RefSeq" id="WP_219760867.1">
    <property type="nucleotide sequence ID" value="NZ_JAHYBZ010000001.1"/>
</dbReference>
<name>A0ABS7A2V3_9PROT</name>
<dbReference type="Gene3D" id="3.40.50.2000">
    <property type="entry name" value="Glycogen Phosphorylase B"/>
    <property type="match status" value="2"/>
</dbReference>
<sequence>MRPQIPLVMVKGAYDSVGGPESLLHVIAESIDRNRFPPLLALLARPRETLPRILADLAEQMPSERLDWHGLAAAPLTAKYLAALLADRPGAILHTNDMRSNLLGWMIRRVRRVPWIAHVHGWLGNTHSGRHRLYEEVDRRLVPGADLVLVGSNAMAEEVSRAGARRVGIVTNGVAADDPAAYAEQGATIRDAVAPSGGLVVGVLGRLHPGKGQALLIEAVARLRAQGLDVTALVVGDGPADAQYRELAANLGMAEHVHFAGLVPEVRPWLAAMDMLCIPSLKDSMPMTAMEAMSIAVPVIASRVGELPVAIEHGVSGLIVEVGSVPSLVAAIGRLAGSPEERVRFGQAGRRRLIQHYSPNAMMRQLEGFCEELAREAERGT</sequence>
<feature type="domain" description="Glycosyltransferase subfamily 4-like N-terminal" evidence="2">
    <location>
        <begin position="70"/>
        <end position="170"/>
    </location>
</feature>
<accession>A0ABS7A2V3</accession>
<dbReference type="InterPro" id="IPR001296">
    <property type="entry name" value="Glyco_trans_1"/>
</dbReference>
<proteinExistence type="predicted"/>
<reference evidence="3 4" key="1">
    <citation type="submission" date="2021-07" db="EMBL/GenBank/DDBJ databases">
        <authorList>
            <person name="So Y."/>
        </authorList>
    </citation>
    <scope>NUCLEOTIDE SEQUENCE [LARGE SCALE GENOMIC DNA]</scope>
    <source>
        <strain evidence="3 4">HJA6</strain>
    </source>
</reference>
<dbReference type="InterPro" id="IPR050194">
    <property type="entry name" value="Glycosyltransferase_grp1"/>
</dbReference>
<keyword evidence="4" id="KW-1185">Reference proteome</keyword>
<evidence type="ECO:0000259" key="2">
    <source>
        <dbReference type="Pfam" id="PF13579"/>
    </source>
</evidence>
<dbReference type="CDD" id="cd03801">
    <property type="entry name" value="GT4_PimA-like"/>
    <property type="match status" value="1"/>
</dbReference>
<dbReference type="PANTHER" id="PTHR45947:SF3">
    <property type="entry name" value="SULFOQUINOVOSYL TRANSFERASE SQD2"/>
    <property type="match status" value="1"/>
</dbReference>
<comment type="caution">
    <text evidence="3">The sequence shown here is derived from an EMBL/GenBank/DDBJ whole genome shotgun (WGS) entry which is preliminary data.</text>
</comment>
<evidence type="ECO:0000313" key="3">
    <source>
        <dbReference type="EMBL" id="MBW6396488.1"/>
    </source>
</evidence>
<dbReference type="InterPro" id="IPR028098">
    <property type="entry name" value="Glyco_trans_4-like_N"/>
</dbReference>
<dbReference type="SUPFAM" id="SSF53756">
    <property type="entry name" value="UDP-Glycosyltransferase/glycogen phosphorylase"/>
    <property type="match status" value="1"/>
</dbReference>
<dbReference type="Pfam" id="PF00534">
    <property type="entry name" value="Glycos_transf_1"/>
    <property type="match status" value="1"/>
</dbReference>
<dbReference type="EMBL" id="JAHYBZ010000001">
    <property type="protein sequence ID" value="MBW6396488.1"/>
    <property type="molecule type" value="Genomic_DNA"/>
</dbReference>
<dbReference type="Proteomes" id="UP001196565">
    <property type="component" value="Unassembled WGS sequence"/>
</dbReference>
<dbReference type="PANTHER" id="PTHR45947">
    <property type="entry name" value="SULFOQUINOVOSYL TRANSFERASE SQD2"/>
    <property type="match status" value="1"/>
</dbReference>
<feature type="domain" description="Glycosyl transferase family 1" evidence="1">
    <location>
        <begin position="194"/>
        <end position="352"/>
    </location>
</feature>
<gene>
    <name evidence="3" type="ORF">KPL78_01455</name>
</gene>